<feature type="compositionally biased region" description="Basic residues" evidence="2">
    <location>
        <begin position="185"/>
        <end position="224"/>
    </location>
</feature>
<gene>
    <name evidence="4" type="ORF">M0812_24990</name>
</gene>
<accession>A0AAV7YLP0</accession>
<proteinExistence type="predicted"/>
<dbReference type="PROSITE" id="PS50018">
    <property type="entry name" value="RAS_GTPASE_ACTIV_2"/>
    <property type="match status" value="1"/>
</dbReference>
<protein>
    <submittedName>
        <fullName evidence="4">Ras gtpase-activating protein</fullName>
    </submittedName>
</protein>
<dbReference type="EMBL" id="JANTQA010000057">
    <property type="protein sequence ID" value="KAJ3429634.1"/>
    <property type="molecule type" value="Genomic_DNA"/>
</dbReference>
<dbReference type="Proteomes" id="UP001146793">
    <property type="component" value="Unassembled WGS sequence"/>
</dbReference>
<dbReference type="InterPro" id="IPR039360">
    <property type="entry name" value="Ras_GTPase"/>
</dbReference>
<evidence type="ECO:0000259" key="3">
    <source>
        <dbReference type="PROSITE" id="PS50018"/>
    </source>
</evidence>
<dbReference type="InterPro" id="IPR008936">
    <property type="entry name" value="Rho_GTPase_activation_prot"/>
</dbReference>
<dbReference type="GO" id="GO:0005096">
    <property type="term" value="F:GTPase activator activity"/>
    <property type="evidence" value="ECO:0007669"/>
    <property type="project" value="UniProtKB-KW"/>
</dbReference>
<dbReference type="PANTHER" id="PTHR10194:SF60">
    <property type="entry name" value="RAS GTPASE-ACTIVATING PROTEIN RASKOL"/>
    <property type="match status" value="1"/>
</dbReference>
<feature type="domain" description="Ras-GAP" evidence="3">
    <location>
        <begin position="364"/>
        <end position="556"/>
    </location>
</feature>
<organism evidence="4 5">
    <name type="scientific">Anaeramoeba flamelloides</name>
    <dbReference type="NCBI Taxonomy" id="1746091"/>
    <lineage>
        <taxon>Eukaryota</taxon>
        <taxon>Metamonada</taxon>
        <taxon>Anaeramoebidae</taxon>
        <taxon>Anaeramoeba</taxon>
    </lineage>
</organism>
<feature type="region of interest" description="Disordered" evidence="2">
    <location>
        <begin position="84"/>
        <end position="106"/>
    </location>
</feature>
<feature type="region of interest" description="Disordered" evidence="2">
    <location>
        <begin position="125"/>
        <end position="224"/>
    </location>
</feature>
<keyword evidence="1" id="KW-0343">GTPase activation</keyword>
<feature type="compositionally biased region" description="Basic residues" evidence="2">
    <location>
        <begin position="148"/>
        <end position="166"/>
    </location>
</feature>
<dbReference type="SMART" id="SM00323">
    <property type="entry name" value="RasGAP"/>
    <property type="match status" value="1"/>
</dbReference>
<evidence type="ECO:0000256" key="1">
    <source>
        <dbReference type="ARBA" id="ARBA00022468"/>
    </source>
</evidence>
<dbReference type="Pfam" id="PF00616">
    <property type="entry name" value="RasGAP"/>
    <property type="match status" value="2"/>
</dbReference>
<evidence type="ECO:0000313" key="4">
    <source>
        <dbReference type="EMBL" id="KAJ3429634.1"/>
    </source>
</evidence>
<dbReference type="Gene3D" id="1.10.506.10">
    <property type="entry name" value="GTPase Activation - p120gap, domain 1"/>
    <property type="match status" value="1"/>
</dbReference>
<dbReference type="AlphaFoldDB" id="A0AAV7YLP0"/>
<dbReference type="SUPFAM" id="SSF48350">
    <property type="entry name" value="GTPase activation domain, GAP"/>
    <property type="match status" value="1"/>
</dbReference>
<feature type="region of interest" description="Disordered" evidence="2">
    <location>
        <begin position="248"/>
        <end position="275"/>
    </location>
</feature>
<evidence type="ECO:0000313" key="5">
    <source>
        <dbReference type="Proteomes" id="UP001146793"/>
    </source>
</evidence>
<evidence type="ECO:0000256" key="2">
    <source>
        <dbReference type="SAM" id="MobiDB-lite"/>
    </source>
</evidence>
<feature type="compositionally biased region" description="Polar residues" evidence="2">
    <location>
        <begin position="126"/>
        <end position="137"/>
    </location>
</feature>
<name>A0AAV7YLP0_9EUKA</name>
<dbReference type="PANTHER" id="PTHR10194">
    <property type="entry name" value="RAS GTPASE-ACTIVATING PROTEINS"/>
    <property type="match status" value="1"/>
</dbReference>
<reference evidence="4" key="1">
    <citation type="submission" date="2022-08" db="EMBL/GenBank/DDBJ databases">
        <title>Novel sulphate-reducing endosymbionts in the free-living metamonad Anaeramoeba.</title>
        <authorList>
            <person name="Jerlstrom-Hultqvist J."/>
            <person name="Cepicka I."/>
            <person name="Gallot-Lavallee L."/>
            <person name="Salas-Leiva D."/>
            <person name="Curtis B.A."/>
            <person name="Zahonova K."/>
            <person name="Pipaliya S."/>
            <person name="Dacks J."/>
            <person name="Roger A.J."/>
        </authorList>
    </citation>
    <scope>NUCLEOTIDE SEQUENCE</scope>
    <source>
        <strain evidence="4">Busselton2</strain>
    </source>
</reference>
<feature type="compositionally biased region" description="Low complexity" evidence="2">
    <location>
        <begin position="257"/>
        <end position="275"/>
    </location>
</feature>
<comment type="caution">
    <text evidence="4">The sequence shown here is derived from an EMBL/GenBank/DDBJ whole genome shotgun (WGS) entry which is preliminary data.</text>
</comment>
<sequence length="640" mass="74967">MKTKKTLVHLEASERELAIFKLKSELSNNNNCVSCTTKVTNLQRKSRHIYPKKRRHSLVDLPSTLTGRVTVDLRSLLLLPNQDLNEHRNKNNSQRNEIRKKHQSLNLSSVSDNTILAIKNEHEHQNQNNCLPISLPNSLDLEPINEKKMKKKKKKNRKKKKKKIGIKRKEIRIQIPQEGQEAKPKTKNKKLSKKQKKKHSKKKREFRNLKSLKPKSSKSLKKKSNFRSLSFGSSFKLGKKDSLSISIKNDNRQYSEPTTPKTQITPKTPTTPTSPLIKEKKQWLNRRKKPSKSLDHISPISPRSLKRIKFLIKKKRKKKKVQKTQKKLKFFQIDLSNYQFLQLLTDFRLELFSLILENAMLFPTKIPIGQYLFNVYEWNQTSLDILKFTLFDEVQKTDRSRNLFRCNSISTKLLTVFSKYYGKEYVKKVLNEPVLSIIEDCENLEVDDVLVEEDQGDLKYNQEKLKTKVKFFFEKIFSSSEDCPKIIKEICRYIRNIVKKKFPEMELTSIGAFLFLRFICPAIAAPKAYQIVDCEITPRADRALMLTTKIIQISSNNTKFSEASYMRDFNSFISLNKANMNSFFDTISSESYQKEISKMEKTIAEEEVLNSSQKIKELLETHFTKFKDNIYSLKQKILFN</sequence>
<dbReference type="InterPro" id="IPR001936">
    <property type="entry name" value="RasGAP_dom"/>
</dbReference>